<dbReference type="AlphaFoldDB" id="A0A3P7CYA8"/>
<reference evidence="2 3" key="1">
    <citation type="submission" date="2018-11" db="EMBL/GenBank/DDBJ databases">
        <authorList>
            <consortium name="Pathogen Informatics"/>
        </authorList>
    </citation>
    <scope>NUCLEOTIDE SEQUENCE [LARGE SCALE GENOMIC DNA]</scope>
    <source>
        <strain evidence="2 3">NST_G2</strain>
    </source>
</reference>
<name>A0A3P7CYA8_SCHSO</name>
<dbReference type="Pfam" id="PF23192">
    <property type="entry name" value="NOMO_12th"/>
    <property type="match status" value="1"/>
</dbReference>
<protein>
    <recommendedName>
        <fullName evidence="1">NOMO C-terminal transthyretin-like domain-containing protein</fullName>
    </recommendedName>
</protein>
<sequence length="301" mass="33089">MQPMLKEYEFMIRKGSSVVSLMEQPVSVVEGGSISLELVGKRIAFSVFGKVTSLSGFPEADVLVEATMISKADIRDEQRAYPPLDAAPTVECRQQAGNAGFLLPLEQAVTGRDGQFKLRGLFPGRVAWINHVPLIHDRCFYSVTVRGQSVQKGSDEFAEHSTAGTQHTVPRTIIVRMMTEDVTGLHFSLTPLVSMGTISATVDTVDLLLPGLSIVIHPANRPERAVVRHKFSVGSRLFFLSGKELQPLIGGAYTILLEANFNPGVRDQNTTVQKFDFNLQSTSSHHFSFTYLPNIDANSRL</sequence>
<accession>A0A3P7CYA8</accession>
<gene>
    <name evidence="2" type="ORF">SSLN_LOCUS11591</name>
</gene>
<dbReference type="STRING" id="70667.A0A3P7CYA8"/>
<proteinExistence type="predicted"/>
<dbReference type="EMBL" id="UYSU01036650">
    <property type="protein sequence ID" value="VDL97976.1"/>
    <property type="molecule type" value="Genomic_DNA"/>
</dbReference>
<dbReference type="Proteomes" id="UP000275846">
    <property type="component" value="Unassembled WGS sequence"/>
</dbReference>
<feature type="domain" description="NOMO C-terminal transthyretin-like" evidence="1">
    <location>
        <begin position="195"/>
        <end position="293"/>
    </location>
</feature>
<organism evidence="2 3">
    <name type="scientific">Schistocephalus solidus</name>
    <name type="common">Tapeworm</name>
    <dbReference type="NCBI Taxonomy" id="70667"/>
    <lineage>
        <taxon>Eukaryota</taxon>
        <taxon>Metazoa</taxon>
        <taxon>Spiralia</taxon>
        <taxon>Lophotrochozoa</taxon>
        <taxon>Platyhelminthes</taxon>
        <taxon>Cestoda</taxon>
        <taxon>Eucestoda</taxon>
        <taxon>Diphyllobothriidea</taxon>
        <taxon>Diphyllobothriidae</taxon>
        <taxon>Schistocephalus</taxon>
    </lineage>
</organism>
<evidence type="ECO:0000259" key="1">
    <source>
        <dbReference type="Pfam" id="PF23192"/>
    </source>
</evidence>
<keyword evidence="3" id="KW-1185">Reference proteome</keyword>
<evidence type="ECO:0000313" key="2">
    <source>
        <dbReference type="EMBL" id="VDL97976.1"/>
    </source>
</evidence>
<evidence type="ECO:0000313" key="3">
    <source>
        <dbReference type="Proteomes" id="UP000275846"/>
    </source>
</evidence>
<dbReference type="OrthoDB" id="10263633at2759"/>
<dbReference type="InterPro" id="IPR056191">
    <property type="entry name" value="NOMO_12th"/>
</dbReference>